<evidence type="ECO:0000313" key="2">
    <source>
        <dbReference type="EMBL" id="KKO73654.1"/>
    </source>
</evidence>
<sequence>MLFLFQIIFCSKQILDNNVTLDLRINISSTSRAYENEGLCGNVDIQQKSQEPTKTEDKNIDVYQSDSNLLTDFTGKNLNNRCKNVDYDLCNLSSSITEENNLMPPSFTRSTVIKYVSKKHHCASEESRNDTKRLKTSNSGGNDTAEHSRIYSSWNNNENLLLHKNQNDLIQEQYVTSENNAFLQKNNNVLVLSKNQNYYLKTNGINELNDVQTDALFNFNNVLLKNTSEGSYSFNNSYKNDNNEKDKGTKPKIIILSNIQTNGNDFTLKSKRKIKTSRITLKSQFTASERELYKKYQRSEKNFREIYKLDIKSRMPQFINQLEISNLSDDLKQNSIFALRSLLSFLDTISAIYINTKKK</sequence>
<dbReference type="GeneID" id="36320193"/>
<feature type="region of interest" description="Disordered" evidence="1">
    <location>
        <begin position="124"/>
        <end position="146"/>
    </location>
</feature>
<organism evidence="2 3">
    <name type="scientific">Vairimorpha ceranae</name>
    <dbReference type="NCBI Taxonomy" id="40302"/>
    <lineage>
        <taxon>Eukaryota</taxon>
        <taxon>Fungi</taxon>
        <taxon>Fungi incertae sedis</taxon>
        <taxon>Microsporidia</taxon>
        <taxon>Nosematidae</taxon>
        <taxon>Vairimorpha</taxon>
    </lineage>
</organism>
<keyword evidence="3" id="KW-1185">Reference proteome</keyword>
<feature type="non-terminal residue" evidence="2">
    <location>
        <position position="359"/>
    </location>
</feature>
<dbReference type="EMBL" id="JPQZ01000341">
    <property type="protein sequence ID" value="KKO73654.1"/>
    <property type="molecule type" value="Genomic_DNA"/>
</dbReference>
<feature type="compositionally biased region" description="Basic and acidic residues" evidence="1">
    <location>
        <begin position="124"/>
        <end position="133"/>
    </location>
</feature>
<evidence type="ECO:0000256" key="1">
    <source>
        <dbReference type="SAM" id="MobiDB-lite"/>
    </source>
</evidence>
<name>A0A0F9Z6V5_9MICR</name>
<proteinExistence type="predicted"/>
<reference evidence="2 3" key="1">
    <citation type="journal article" date="2015" name="Environ. Microbiol.">
        <title>Genome analyses suggest the presence of polyploidy and recent human-driven expansions in eight global populations of the honeybee pathogen Nosema ceranae.</title>
        <authorList>
            <person name="Pelin A."/>
            <person name="Selman M."/>
            <person name="Aris-Brosou S."/>
            <person name="Farinelli L."/>
            <person name="Corradi N."/>
        </authorList>
    </citation>
    <scope>NUCLEOTIDE SEQUENCE [LARGE SCALE GENOMIC DNA]</scope>
    <source>
        <strain evidence="2 3">PA08 1199</strain>
    </source>
</reference>
<dbReference type="RefSeq" id="XP_024329396.1">
    <property type="nucleotide sequence ID" value="XM_024475258.1"/>
</dbReference>
<dbReference type="VEuPathDB" id="MicrosporidiaDB:NCER_102392"/>
<dbReference type="VEuPathDB" id="MicrosporidiaDB:AAJ76_3410001078"/>
<protein>
    <submittedName>
        <fullName evidence="2">Uncharacterized protein</fullName>
    </submittedName>
</protein>
<accession>A0A0F9Z6V5</accession>
<dbReference type="AlphaFoldDB" id="A0A0F9Z6V5"/>
<gene>
    <name evidence="2" type="ORF">AAJ76_3410001078</name>
</gene>
<evidence type="ECO:0000313" key="3">
    <source>
        <dbReference type="Proteomes" id="UP000034350"/>
    </source>
</evidence>
<comment type="caution">
    <text evidence="2">The sequence shown here is derived from an EMBL/GenBank/DDBJ whole genome shotgun (WGS) entry which is preliminary data.</text>
</comment>
<dbReference type="Proteomes" id="UP000034350">
    <property type="component" value="Unassembled WGS sequence"/>
</dbReference>